<dbReference type="KEGG" id="dee:HQN60_07885"/>
<proteinExistence type="predicted"/>
<evidence type="ECO:0008006" key="3">
    <source>
        <dbReference type="Google" id="ProtNLM"/>
    </source>
</evidence>
<sequence>MQIVIGNFPPATRSEDVIALLVEQLGAPIPVEITTSEGAGRNVIALVQYPAEAPHTLGDVLVNKLNGYHYQGFHLNATVTHNFKD</sequence>
<evidence type="ECO:0000313" key="2">
    <source>
        <dbReference type="Proteomes" id="UP000504844"/>
    </source>
</evidence>
<protein>
    <recommendedName>
        <fullName evidence="3">RNA-binding protein</fullName>
    </recommendedName>
</protein>
<reference evidence="1 2" key="1">
    <citation type="submission" date="2020-05" db="EMBL/GenBank/DDBJ databases">
        <title>Complete genome sequence of Deefgea sp. D17.</title>
        <authorList>
            <person name="Bae J.-W."/>
            <person name="Han J.E."/>
        </authorList>
    </citation>
    <scope>NUCLEOTIDE SEQUENCE [LARGE SCALE GENOMIC DNA]</scope>
    <source>
        <strain evidence="1 2">D17</strain>
    </source>
</reference>
<dbReference type="AlphaFoldDB" id="A0A6M8SVC9"/>
<evidence type="ECO:0000313" key="1">
    <source>
        <dbReference type="EMBL" id="QKJ66629.1"/>
    </source>
</evidence>
<keyword evidence="2" id="KW-1185">Reference proteome</keyword>
<gene>
    <name evidence="1" type="ORF">HQN60_07885</name>
</gene>
<dbReference type="Proteomes" id="UP000504844">
    <property type="component" value="Chromosome"/>
</dbReference>
<dbReference type="EMBL" id="CP054143">
    <property type="protein sequence ID" value="QKJ66629.1"/>
    <property type="molecule type" value="Genomic_DNA"/>
</dbReference>
<organism evidence="1 2">
    <name type="scientific">Deefgea piscis</name>
    <dbReference type="NCBI Taxonomy" id="2739061"/>
    <lineage>
        <taxon>Bacteria</taxon>
        <taxon>Pseudomonadati</taxon>
        <taxon>Pseudomonadota</taxon>
        <taxon>Betaproteobacteria</taxon>
        <taxon>Neisseriales</taxon>
        <taxon>Chitinibacteraceae</taxon>
        <taxon>Deefgea</taxon>
    </lineage>
</organism>
<dbReference type="RefSeq" id="WP_173533133.1">
    <property type="nucleotide sequence ID" value="NZ_CP054143.1"/>
</dbReference>
<name>A0A6M8SVC9_9NEIS</name>
<accession>A0A6M8SVC9</accession>